<evidence type="ECO:0000313" key="3">
    <source>
        <dbReference type="Proteomes" id="UP000488956"/>
    </source>
</evidence>
<feature type="signal peptide" evidence="1">
    <location>
        <begin position="1"/>
        <end position="19"/>
    </location>
</feature>
<sequence length="98" mass="10675">MADFTVVVCILCCPRTILCTIDAVPFVLINLQLERSAACVLHQRHAIYPRRVAASPRAIIAGTSARPGPTRSFTLACCPASHRALPRNMHGDSMTMIE</sequence>
<gene>
    <name evidence="2" type="ORF">PF010_g19183</name>
</gene>
<evidence type="ECO:0008006" key="4">
    <source>
        <dbReference type="Google" id="ProtNLM"/>
    </source>
</evidence>
<evidence type="ECO:0000313" key="2">
    <source>
        <dbReference type="EMBL" id="KAE9088948.1"/>
    </source>
</evidence>
<dbReference type="EMBL" id="QXFX01001520">
    <property type="protein sequence ID" value="KAE9088948.1"/>
    <property type="molecule type" value="Genomic_DNA"/>
</dbReference>
<proteinExistence type="predicted"/>
<feature type="chain" id="PRO_5026131474" description="Secreted protein" evidence="1">
    <location>
        <begin position="20"/>
        <end position="98"/>
    </location>
</feature>
<comment type="caution">
    <text evidence="2">The sequence shown here is derived from an EMBL/GenBank/DDBJ whole genome shotgun (WGS) entry which is preliminary data.</text>
</comment>
<evidence type="ECO:0000256" key="1">
    <source>
        <dbReference type="SAM" id="SignalP"/>
    </source>
</evidence>
<name>A0A6G0KI61_9STRA</name>
<dbReference type="AlphaFoldDB" id="A0A6G0KI61"/>
<accession>A0A6G0KI61</accession>
<reference evidence="2 3" key="1">
    <citation type="submission" date="2018-09" db="EMBL/GenBank/DDBJ databases">
        <title>Genomic investigation of the strawberry pathogen Phytophthora fragariae indicates pathogenicity is determined by transcriptional variation in three key races.</title>
        <authorList>
            <person name="Adams T.M."/>
            <person name="Armitage A.D."/>
            <person name="Sobczyk M.K."/>
            <person name="Bates H.J."/>
            <person name="Dunwell J.M."/>
            <person name="Nellist C.F."/>
            <person name="Harrison R.J."/>
        </authorList>
    </citation>
    <scope>NUCLEOTIDE SEQUENCE [LARGE SCALE GENOMIC DNA]</scope>
    <source>
        <strain evidence="2 3">ONT-3</strain>
    </source>
</reference>
<keyword evidence="1" id="KW-0732">Signal</keyword>
<protein>
    <recommendedName>
        <fullName evidence="4">Secreted protein</fullName>
    </recommendedName>
</protein>
<organism evidence="2 3">
    <name type="scientific">Phytophthora fragariae</name>
    <dbReference type="NCBI Taxonomy" id="53985"/>
    <lineage>
        <taxon>Eukaryota</taxon>
        <taxon>Sar</taxon>
        <taxon>Stramenopiles</taxon>
        <taxon>Oomycota</taxon>
        <taxon>Peronosporomycetes</taxon>
        <taxon>Peronosporales</taxon>
        <taxon>Peronosporaceae</taxon>
        <taxon>Phytophthora</taxon>
    </lineage>
</organism>
<dbReference type="Proteomes" id="UP000488956">
    <property type="component" value="Unassembled WGS sequence"/>
</dbReference>